<evidence type="ECO:0000259" key="6">
    <source>
        <dbReference type="Pfam" id="PF21143"/>
    </source>
</evidence>
<dbReference type="InterPro" id="IPR032174">
    <property type="entry name" value="Aquarius_N"/>
</dbReference>
<evidence type="ECO:0000313" key="8">
    <source>
        <dbReference type="EMBL" id="OWA51009.1"/>
    </source>
</evidence>
<dbReference type="GO" id="GO:0000398">
    <property type="term" value="P:mRNA splicing, via spliceosome"/>
    <property type="evidence" value="ECO:0007669"/>
    <property type="project" value="InterPro"/>
</dbReference>
<evidence type="ECO:0000313" key="9">
    <source>
        <dbReference type="Proteomes" id="UP000192578"/>
    </source>
</evidence>
<dbReference type="Pfam" id="PF13087">
    <property type="entry name" value="AAA_12"/>
    <property type="match status" value="1"/>
</dbReference>
<organism evidence="8 9">
    <name type="scientific">Hypsibius exemplaris</name>
    <name type="common">Freshwater tardigrade</name>
    <dbReference type="NCBI Taxonomy" id="2072580"/>
    <lineage>
        <taxon>Eukaryota</taxon>
        <taxon>Metazoa</taxon>
        <taxon>Ecdysozoa</taxon>
        <taxon>Tardigrada</taxon>
        <taxon>Eutardigrada</taxon>
        <taxon>Parachela</taxon>
        <taxon>Hypsibioidea</taxon>
        <taxon>Hypsibiidae</taxon>
        <taxon>Hypsibius</taxon>
    </lineage>
</organism>
<evidence type="ECO:0000259" key="5">
    <source>
        <dbReference type="Pfam" id="PF16399"/>
    </source>
</evidence>
<keyword evidence="9" id="KW-1185">Reference proteome</keyword>
<dbReference type="Pfam" id="PF21144">
    <property type="entry name" value="Aquarius_N_3rd"/>
    <property type="match status" value="1"/>
</dbReference>
<dbReference type="CDD" id="cd17935">
    <property type="entry name" value="EEXXQc_AQR"/>
    <property type="match status" value="1"/>
</dbReference>
<dbReference type="GO" id="GO:0003729">
    <property type="term" value="F:mRNA binding"/>
    <property type="evidence" value="ECO:0007669"/>
    <property type="project" value="TreeGrafter"/>
</dbReference>
<feature type="domain" description="DNA2/NAM7 helicase-like C-terminal" evidence="4">
    <location>
        <begin position="1131"/>
        <end position="1322"/>
    </location>
</feature>
<evidence type="ECO:0000259" key="4">
    <source>
        <dbReference type="Pfam" id="PF13087"/>
    </source>
</evidence>
<dbReference type="InterPro" id="IPR048966">
    <property type="entry name" value="Aquarius_b-barrel"/>
</dbReference>
<dbReference type="InterPro" id="IPR047187">
    <property type="entry name" value="SF1_C_Upf1"/>
</dbReference>
<dbReference type="GO" id="GO:0004386">
    <property type="term" value="F:helicase activity"/>
    <property type="evidence" value="ECO:0007669"/>
    <property type="project" value="InterPro"/>
</dbReference>
<accession>A0A9X6NKC0</accession>
<dbReference type="CDD" id="cd18808">
    <property type="entry name" value="SF1_C_Upf1"/>
    <property type="match status" value="1"/>
</dbReference>
<sequence length="1512" mass="173187">MANRRQPRFRGTSYPTVEQINSDVISKLAHEYWAPSDAEMDSRKPFSLDVVKSVYHDIVSGRFSSRRLVLLDFSQYLEQFLWPNFNGQTADSVELVMSITALVNEKKRERAPVWQAFKEKPEQFALFFRRVLELCLAPNNYTSADGQLAFSSVEKCQLLIFLGHCVTSLEEDLIREQVQKIFGLPIWQSLSTKRLEIELKKVPNLKKPWDRLLKKDLKVDESATKEEHFFRHFMRNLMQSFENTLVAVTPDGPLPPGTQNYCEHFLNLMIDCQSSLNTRRFFHAVMDDAHILVKCRLALLYGRKEGRVFAQLVEALEFYSSYEITLTGSDLSEQERSVDHYGRATALQRIVYSLFPDREAIKKFAMAPVFKIDTRTALKAFFDSLSLDDLRKVADRVGVLGNRNSIETNENVGDAGLLSKEILTEVLIEFHEKRISQLQRVNEMAIYPTEDIIWDDALVPDEYTLTSETMPLPKLHLQFLSLHDYLLRNFQLFRLESAYEIRTDIEDAVARMKPWRNELGGTVFGGWARMALPIVHFEVFDVGKPNVGCKPPSRVRAKLTVTLNVRGNVRSEWESLRKHDILFLLTVKPTRTVGAKLEYNDHFLNQSGLAYVRGCEIEGMLDDRGNLIDELSEQRPQFSGETRTFRVWLDPNQYYHDFEATTNEGKENIYPTFNIVMRRKPEENNFKAVLETIRTLINSEWVVPEWLHDVLLGYGDPESASWKKMGSIIPTMDFNDTFLSVAHLESCFMEQSVELRNLSDLPMQPPFRLTFPVPETKKNGVKRSVEGDAVAAVPNVLTVEPYVFKKMSPYPRNEPKRNAVPFTPTQTEAIISGMQHGLTLVVGPPGTGKTDVAVQIIANIYHNFPEQRTLIVTHSNQALNQLFEKIMELDIDERHLLRMGHGEEALETKKDFSRYGRVNYVLSKRLELLSEVGRLQTSLGVHGDVAYTCETAGHFYLYQVLAKWQTYLAKIKASLNDADIADLFPFGNFFSDAPQPLFKRETREGDMSTAEMCYRYIENIFIQLEEFRPFELLRSGLDRTRYLLTKEAKIIAMTCTHAGVKRQELVQLGFKYDNVVMEEAAQILEVETFIPLLLQKPEHGHNRLKRWIMIGDHNQLPPIVQNKVFEKFCNMEQSLFTRFVRLGIPTVDLDAQGRMRPSLCALFSWRYKRLGNLPHTYRMPAFLTANAGFAYDYQMINVDDFNGVGESEPSAHFVQNLAEAEYVVATFMYMRLLGYPAESITILSAYNGQKHLIKDVLEKRCGNNPMMGMPAKLATVDKYQGQQNDYVLLSLVRTKTVGYLRDVRRIVVALSRARLGLYVFGRVPLFRNCLELAPAFSVLCQRPTQFHLYPSESFPTQRKLTDGLPEKPLVISSMPDMLNFVCELYKQKVQQLRPAIQASLEAEASSESEEEERPSTTEPGVSVTEAATEKLEGPKQFLPREDLPSSPSAATRVKSSKSTTSNSYTFCANVILGDPHSYVPSLLVPRFPKPAARFVFRSHQWQFHAAFPIFIC</sequence>
<dbReference type="Pfam" id="PF13086">
    <property type="entry name" value="AAA_11"/>
    <property type="match status" value="1"/>
</dbReference>
<feature type="domain" description="RNA helicase aquarius N-terminal" evidence="5">
    <location>
        <begin position="25"/>
        <end position="434"/>
    </location>
</feature>
<reference evidence="9" key="1">
    <citation type="submission" date="2017-01" db="EMBL/GenBank/DDBJ databases">
        <title>Comparative genomics of anhydrobiosis in the tardigrade Hypsibius dujardini.</title>
        <authorList>
            <person name="Yoshida Y."/>
            <person name="Koutsovoulos G."/>
            <person name="Laetsch D."/>
            <person name="Stevens L."/>
            <person name="Kumar S."/>
            <person name="Horikawa D."/>
            <person name="Ishino K."/>
            <person name="Komine S."/>
            <person name="Tomita M."/>
            <person name="Blaxter M."/>
            <person name="Arakawa K."/>
        </authorList>
    </citation>
    <scope>NUCLEOTIDE SEQUENCE [LARGE SCALE GENOMIC DNA]</scope>
    <source>
        <strain evidence="9">Z151</strain>
    </source>
</reference>
<feature type="domain" description="DNA2/NAM7 helicase helicase" evidence="3">
    <location>
        <begin position="825"/>
        <end position="1122"/>
    </location>
</feature>
<keyword evidence="1" id="KW-0508">mRNA splicing</keyword>
<keyword evidence="1" id="KW-0539">Nucleus</keyword>
<dbReference type="GO" id="GO:0071013">
    <property type="term" value="C:catalytic step 2 spliceosome"/>
    <property type="evidence" value="ECO:0007669"/>
    <property type="project" value="TreeGrafter"/>
</dbReference>
<gene>
    <name evidence="8" type="ORF">BV898_15512</name>
</gene>
<evidence type="ECO:0000259" key="7">
    <source>
        <dbReference type="Pfam" id="PF21144"/>
    </source>
</evidence>
<comment type="similarity">
    <text evidence="1">Belongs to the CWF11 family.</text>
</comment>
<evidence type="ECO:0000259" key="3">
    <source>
        <dbReference type="Pfam" id="PF13086"/>
    </source>
</evidence>
<dbReference type="InterPro" id="IPR048967">
    <property type="entry name" value="Aquarius_insert"/>
</dbReference>
<dbReference type="SUPFAM" id="SSF52540">
    <property type="entry name" value="P-loop containing nucleoside triphosphate hydrolases"/>
    <property type="match status" value="1"/>
</dbReference>
<feature type="compositionally biased region" description="Basic and acidic residues" evidence="2">
    <location>
        <begin position="1427"/>
        <end position="1443"/>
    </location>
</feature>
<dbReference type="PANTHER" id="PTHR10887">
    <property type="entry name" value="DNA2/NAM7 HELICASE FAMILY"/>
    <property type="match status" value="1"/>
</dbReference>
<dbReference type="Pfam" id="PF16399">
    <property type="entry name" value="Aquarius_N_1st"/>
    <property type="match status" value="1"/>
</dbReference>
<dbReference type="Proteomes" id="UP000192578">
    <property type="component" value="Unassembled WGS sequence"/>
</dbReference>
<dbReference type="OrthoDB" id="1879at2759"/>
<dbReference type="FunFam" id="3.40.50.300:FF:002863">
    <property type="entry name" value="Pre-mRNA-splicing factor cwf11"/>
    <property type="match status" value="1"/>
</dbReference>
<name>A0A9X6NKC0_HYPEX</name>
<feature type="domain" description="RNA helicase aquarius insertion" evidence="7">
    <location>
        <begin position="729"/>
        <end position="813"/>
    </location>
</feature>
<dbReference type="InterPro" id="IPR041679">
    <property type="entry name" value="DNA2/NAM7-like_C"/>
</dbReference>
<evidence type="ECO:0000256" key="1">
    <source>
        <dbReference type="PIRNR" id="PIRNR038901"/>
    </source>
</evidence>
<dbReference type="InterPro" id="IPR045055">
    <property type="entry name" value="DNA2/NAM7-like"/>
</dbReference>
<keyword evidence="1" id="KW-0507">mRNA processing</keyword>
<comment type="caution">
    <text evidence="8">The sequence shown here is derived from an EMBL/GenBank/DDBJ whole genome shotgun (WGS) entry which is preliminary data.</text>
</comment>
<dbReference type="PIRSF" id="PIRSF038901">
    <property type="entry name" value="AQR_cwf11"/>
    <property type="match status" value="1"/>
</dbReference>
<protein>
    <submittedName>
        <fullName evidence="8">Intron-binding protein aquarius</fullName>
    </submittedName>
</protein>
<dbReference type="Pfam" id="PF21143">
    <property type="entry name" value="Aquarius_N_2nd"/>
    <property type="match status" value="1"/>
</dbReference>
<dbReference type="InterPro" id="IPR026300">
    <property type="entry name" value="CWF11_fam"/>
</dbReference>
<proteinExistence type="inferred from homology"/>
<comment type="subcellular location">
    <subcellularLocation>
        <location evidence="1">Nucleus</location>
    </subcellularLocation>
</comment>
<feature type="region of interest" description="Disordered" evidence="2">
    <location>
        <begin position="1400"/>
        <end position="1456"/>
    </location>
</feature>
<feature type="domain" description="RNA helicase aquarius beta-barrel" evidence="6">
    <location>
        <begin position="513"/>
        <end position="679"/>
    </location>
</feature>
<dbReference type="PANTHER" id="PTHR10887:SF5">
    <property type="entry name" value="RNA HELICASE AQUARIUS"/>
    <property type="match status" value="1"/>
</dbReference>
<evidence type="ECO:0000256" key="2">
    <source>
        <dbReference type="SAM" id="MobiDB-lite"/>
    </source>
</evidence>
<dbReference type="EMBL" id="MTYJ01000211">
    <property type="protein sequence ID" value="OWA51009.1"/>
    <property type="molecule type" value="Genomic_DNA"/>
</dbReference>
<dbReference type="InterPro" id="IPR027417">
    <property type="entry name" value="P-loop_NTPase"/>
</dbReference>
<dbReference type="Gene3D" id="3.40.50.300">
    <property type="entry name" value="P-loop containing nucleotide triphosphate hydrolases"/>
    <property type="match status" value="2"/>
</dbReference>
<dbReference type="InterPro" id="IPR041677">
    <property type="entry name" value="DNA2/NAM7_AAA_11"/>
</dbReference>